<feature type="domain" description="SBP-type" evidence="5">
    <location>
        <begin position="90"/>
        <end position="167"/>
    </location>
</feature>
<evidence type="ECO:0000313" key="7">
    <source>
        <dbReference type="Proteomes" id="UP000008141"/>
    </source>
</evidence>
<feature type="region of interest" description="Disordered" evidence="4">
    <location>
        <begin position="158"/>
        <end position="181"/>
    </location>
</feature>
<dbReference type="OrthoDB" id="515128at2759"/>
<sequence length="303" mass="32376">MEAHGEAYVNGTVEEQAAPQALQELQAAVQDVHAMPVVVGAYQDALAEQAAAGTPADHGMGDDTPGMHLGGMSGRGGRMSSGSFKNRTGPLYCQVEGCGMSLEALKEYHQRYKVCEEHLKTPYIIRDGQQVRFCQHCGRFQPLEDFDDNKRSCRVHLQRHNARRRKRPRDGSAGGGDMGDYVHHHATSAAAAAEMAKLASSYAPAAIPISPKEIQAMQEALHFASTTLQHSSQVVTGKPAGEEGGEGGGAVAMGPGSMPFVPAPDVMMLLLKGYAAMFHYTLDAATLRGLAPPSDLPEQQLLQ</sequence>
<organism evidence="7">
    <name type="scientific">Chlorella variabilis</name>
    <name type="common">Green alga</name>
    <dbReference type="NCBI Taxonomy" id="554065"/>
    <lineage>
        <taxon>Eukaryota</taxon>
        <taxon>Viridiplantae</taxon>
        <taxon>Chlorophyta</taxon>
        <taxon>core chlorophytes</taxon>
        <taxon>Trebouxiophyceae</taxon>
        <taxon>Chlorellales</taxon>
        <taxon>Chlorellaceae</taxon>
        <taxon>Chlorella clade</taxon>
        <taxon>Chlorella</taxon>
    </lineage>
</organism>
<dbReference type="GO" id="GO:0003677">
    <property type="term" value="F:DNA binding"/>
    <property type="evidence" value="ECO:0007669"/>
    <property type="project" value="InterPro"/>
</dbReference>
<feature type="compositionally biased region" description="Basic residues" evidence="4">
    <location>
        <begin position="158"/>
        <end position="168"/>
    </location>
</feature>
<keyword evidence="3" id="KW-0862">Zinc</keyword>
<dbReference type="PANTHER" id="PTHR31251:SF169">
    <property type="entry name" value="SQUAMOSA PROMOTER-BINDING-LIKE PROTEIN 8"/>
    <property type="match status" value="1"/>
</dbReference>
<dbReference type="GO" id="GO:0005634">
    <property type="term" value="C:nucleus"/>
    <property type="evidence" value="ECO:0007669"/>
    <property type="project" value="InterPro"/>
</dbReference>
<keyword evidence="1" id="KW-0479">Metal-binding</keyword>
<dbReference type="InterPro" id="IPR036893">
    <property type="entry name" value="SBP_sf"/>
</dbReference>
<dbReference type="EMBL" id="GL433851">
    <property type="protein sequence ID" value="EFN53437.1"/>
    <property type="molecule type" value="Genomic_DNA"/>
</dbReference>
<dbReference type="STRING" id="554065.E1ZKT8"/>
<dbReference type="InterPro" id="IPR004333">
    <property type="entry name" value="SBP_dom"/>
</dbReference>
<evidence type="ECO:0000259" key="5">
    <source>
        <dbReference type="PROSITE" id="PS51141"/>
    </source>
</evidence>
<dbReference type="RefSeq" id="XP_005845539.1">
    <property type="nucleotide sequence ID" value="XM_005845477.1"/>
</dbReference>
<accession>E1ZKT8</accession>
<dbReference type="eggNOG" id="ENOG502RVGU">
    <property type="taxonomic scope" value="Eukaryota"/>
</dbReference>
<protein>
    <recommendedName>
        <fullName evidence="5">SBP-type domain-containing protein</fullName>
    </recommendedName>
</protein>
<dbReference type="AlphaFoldDB" id="E1ZKT8"/>
<gene>
    <name evidence="6" type="ORF">CHLNCDRAFT_136680</name>
</gene>
<name>E1ZKT8_CHLVA</name>
<evidence type="ECO:0000256" key="1">
    <source>
        <dbReference type="ARBA" id="ARBA00022723"/>
    </source>
</evidence>
<dbReference type="GeneID" id="17352928"/>
<reference evidence="6 7" key="1">
    <citation type="journal article" date="2010" name="Plant Cell">
        <title>The Chlorella variabilis NC64A genome reveals adaptation to photosymbiosis, coevolution with viruses, and cryptic sex.</title>
        <authorList>
            <person name="Blanc G."/>
            <person name="Duncan G."/>
            <person name="Agarkova I."/>
            <person name="Borodovsky M."/>
            <person name="Gurnon J."/>
            <person name="Kuo A."/>
            <person name="Lindquist E."/>
            <person name="Lucas S."/>
            <person name="Pangilinan J."/>
            <person name="Polle J."/>
            <person name="Salamov A."/>
            <person name="Terry A."/>
            <person name="Yamada T."/>
            <person name="Dunigan D.D."/>
            <person name="Grigoriev I.V."/>
            <person name="Claverie J.M."/>
            <person name="Van Etten J.L."/>
        </authorList>
    </citation>
    <scope>NUCLEOTIDE SEQUENCE [LARGE SCALE GENOMIC DNA]</scope>
    <source>
        <strain evidence="6 7">NC64A</strain>
    </source>
</reference>
<evidence type="ECO:0000313" key="6">
    <source>
        <dbReference type="EMBL" id="EFN53437.1"/>
    </source>
</evidence>
<dbReference type="InterPro" id="IPR044817">
    <property type="entry name" value="SBP-like"/>
</dbReference>
<keyword evidence="2" id="KW-0863">Zinc-finger</keyword>
<dbReference type="GO" id="GO:0008270">
    <property type="term" value="F:zinc ion binding"/>
    <property type="evidence" value="ECO:0007669"/>
    <property type="project" value="UniProtKB-KW"/>
</dbReference>
<proteinExistence type="predicted"/>
<dbReference type="PANTHER" id="PTHR31251">
    <property type="entry name" value="SQUAMOSA PROMOTER-BINDING-LIKE PROTEIN 4"/>
    <property type="match status" value="1"/>
</dbReference>
<dbReference type="Proteomes" id="UP000008141">
    <property type="component" value="Unassembled WGS sequence"/>
</dbReference>
<evidence type="ECO:0000256" key="4">
    <source>
        <dbReference type="SAM" id="MobiDB-lite"/>
    </source>
</evidence>
<evidence type="ECO:0000256" key="3">
    <source>
        <dbReference type="ARBA" id="ARBA00022833"/>
    </source>
</evidence>
<dbReference type="Gene3D" id="4.10.1100.10">
    <property type="entry name" value="Transcription factor, SBP-box domain"/>
    <property type="match status" value="1"/>
</dbReference>
<dbReference type="KEGG" id="cvr:CHLNCDRAFT_136680"/>
<evidence type="ECO:0000256" key="2">
    <source>
        <dbReference type="ARBA" id="ARBA00022771"/>
    </source>
</evidence>
<dbReference type="PROSITE" id="PS51141">
    <property type="entry name" value="ZF_SBP"/>
    <property type="match status" value="1"/>
</dbReference>
<keyword evidence="7" id="KW-1185">Reference proteome</keyword>
<dbReference type="Pfam" id="PF03110">
    <property type="entry name" value="SBP"/>
    <property type="match status" value="1"/>
</dbReference>
<dbReference type="InParanoid" id="E1ZKT8"/>
<dbReference type="SUPFAM" id="SSF103612">
    <property type="entry name" value="SBT domain"/>
    <property type="match status" value="1"/>
</dbReference>